<proteinExistence type="predicted"/>
<sequence>MKKIAHRLFNDFLMPSRLDELESVLLAALSEGYKVLSIDGFLNVAREGKLDSRSRYLILRHDIDTDVATARSIWQLERQHGICATFFFRLLTADIALMSEIHDGGGEVGYHFEEIATVAKRKRLKVTSNLDHLRKHAGELFCENLAALRLKSGLPLCGIASHGDFVNRSLGIINYELLTPEIRQSMRIDYEAYDGELTDHLESRFSDLMYPNLWNPLNPIVAIKRGDRVIKLLIHPRQWRSNPLENAKDNMLRVYEGLCYYFGTVLGLMPFIIPCENCL</sequence>
<reference evidence="1" key="1">
    <citation type="submission" date="2024-05" db="EMBL/GenBank/DDBJ databases">
        <authorList>
            <person name="Bunk B."/>
            <person name="Swiderski J."/>
            <person name="Sproer C."/>
            <person name="Thiel V."/>
        </authorList>
    </citation>
    <scope>NUCLEOTIDE SEQUENCE</scope>
    <source>
        <strain evidence="1">DSM 17735</strain>
    </source>
</reference>
<name>A0AAU7LU70_9BURK</name>
<evidence type="ECO:0008006" key="2">
    <source>
        <dbReference type="Google" id="ProtNLM"/>
    </source>
</evidence>
<organism evidence="1">
    <name type="scientific">Polaromonas hydrogenivorans</name>
    <dbReference type="NCBI Taxonomy" id="335476"/>
    <lineage>
        <taxon>Bacteria</taxon>
        <taxon>Pseudomonadati</taxon>
        <taxon>Pseudomonadota</taxon>
        <taxon>Betaproteobacteria</taxon>
        <taxon>Burkholderiales</taxon>
        <taxon>Comamonadaceae</taxon>
        <taxon>Polaromonas</taxon>
    </lineage>
</organism>
<evidence type="ECO:0000313" key="1">
    <source>
        <dbReference type="EMBL" id="XBP71222.1"/>
    </source>
</evidence>
<dbReference type="AlphaFoldDB" id="A0AAU7LU70"/>
<protein>
    <recommendedName>
        <fullName evidence="2">NodB homology domain-containing protein</fullName>
    </recommendedName>
</protein>
<dbReference type="EMBL" id="CP157675">
    <property type="protein sequence ID" value="XBP71222.1"/>
    <property type="molecule type" value="Genomic_DNA"/>
</dbReference>
<accession>A0AAU7LU70</accession>
<dbReference type="RefSeq" id="WP_349280587.1">
    <property type="nucleotide sequence ID" value="NZ_CBCSCU010000021.1"/>
</dbReference>
<gene>
    <name evidence="1" type="ORF">ABLV49_05305</name>
</gene>